<feature type="transmembrane region" description="Helical" evidence="1">
    <location>
        <begin position="68"/>
        <end position="86"/>
    </location>
</feature>
<name>A0A935C7K0_9BACT</name>
<feature type="transmembrane region" description="Helical" evidence="1">
    <location>
        <begin position="38"/>
        <end position="56"/>
    </location>
</feature>
<keyword evidence="1" id="KW-0472">Membrane</keyword>
<accession>A0A935C7K0</accession>
<evidence type="ECO:0000256" key="1">
    <source>
        <dbReference type="SAM" id="Phobius"/>
    </source>
</evidence>
<feature type="transmembrane region" description="Helical" evidence="1">
    <location>
        <begin position="327"/>
        <end position="347"/>
    </location>
</feature>
<feature type="transmembrane region" description="Helical" evidence="1">
    <location>
        <begin position="296"/>
        <end position="315"/>
    </location>
</feature>
<organism evidence="2 3">
    <name type="scientific">Marivirga aurantiaca</name>
    <dbReference type="NCBI Taxonomy" id="2802615"/>
    <lineage>
        <taxon>Bacteria</taxon>
        <taxon>Pseudomonadati</taxon>
        <taxon>Bacteroidota</taxon>
        <taxon>Cytophagia</taxon>
        <taxon>Cytophagales</taxon>
        <taxon>Marivirgaceae</taxon>
        <taxon>Marivirga</taxon>
    </lineage>
</organism>
<feature type="transmembrane region" description="Helical" evidence="1">
    <location>
        <begin position="173"/>
        <end position="190"/>
    </location>
</feature>
<evidence type="ECO:0000313" key="3">
    <source>
        <dbReference type="Proteomes" id="UP000611723"/>
    </source>
</evidence>
<feature type="transmembrane region" description="Helical" evidence="1">
    <location>
        <begin position="263"/>
        <end position="284"/>
    </location>
</feature>
<feature type="transmembrane region" description="Helical" evidence="1">
    <location>
        <begin position="144"/>
        <end position="161"/>
    </location>
</feature>
<comment type="caution">
    <text evidence="2">The sequence shown here is derived from an EMBL/GenBank/DDBJ whole genome shotgun (WGS) entry which is preliminary data.</text>
</comment>
<sequence length="358" mass="40540">MPPKSSLIFPFVIISLISGIAGGWVRLGWTEIVISETAATHGLLMTGGFLGSLIALERSIVMKGKGWFLVPLLGGLSAPLFISGFYQSGLYFLMLASAGLVLILYIQALKYKLPEQWLLLVGSICWLIGNILVIKTGFIPMASPWWIAFILWTIVGERLELTKFLPNPNWSRYLLYGLLGLFIIGILTPFHSNGNWVMGIAAILIGLWLLKFDMARISMKKTSHHRYIGVGLMTGYVWLVSFGLILCFLKFHPFFYDLFLHTFFLGFAFSMIWAHAPIILPMVLKVRHTLYHPVLWIGWLLFQLTLLGRMLFALANEVDSRKWFGVVNGWLIIAMFVLMATLMILHIRKSKKAVFILK</sequence>
<feature type="transmembrane region" description="Helical" evidence="1">
    <location>
        <begin position="117"/>
        <end position="138"/>
    </location>
</feature>
<protein>
    <submittedName>
        <fullName evidence="2">Uncharacterized protein</fullName>
    </submittedName>
</protein>
<keyword evidence="3" id="KW-1185">Reference proteome</keyword>
<feature type="transmembrane region" description="Helical" evidence="1">
    <location>
        <begin position="227"/>
        <end position="251"/>
    </location>
</feature>
<gene>
    <name evidence="2" type="ORF">JKA74_07890</name>
</gene>
<dbReference type="EMBL" id="JAEQBW010000002">
    <property type="protein sequence ID" value="MBK6264954.1"/>
    <property type="molecule type" value="Genomic_DNA"/>
</dbReference>
<keyword evidence="1" id="KW-0812">Transmembrane</keyword>
<evidence type="ECO:0000313" key="2">
    <source>
        <dbReference type="EMBL" id="MBK6264954.1"/>
    </source>
</evidence>
<dbReference type="AlphaFoldDB" id="A0A935C7K0"/>
<feature type="transmembrane region" description="Helical" evidence="1">
    <location>
        <begin position="196"/>
        <end position="215"/>
    </location>
</feature>
<feature type="transmembrane region" description="Helical" evidence="1">
    <location>
        <begin position="7"/>
        <end position="26"/>
    </location>
</feature>
<keyword evidence="1" id="KW-1133">Transmembrane helix</keyword>
<proteinExistence type="predicted"/>
<reference evidence="2" key="1">
    <citation type="submission" date="2021-01" db="EMBL/GenBank/DDBJ databases">
        <title>Marivirga aurantiaca sp. nov., isolated from intertidal surface sediments.</title>
        <authorList>
            <person name="Zhang M."/>
        </authorList>
    </citation>
    <scope>NUCLEOTIDE SEQUENCE</scope>
    <source>
        <strain evidence="2">S37H4</strain>
    </source>
</reference>
<feature type="transmembrane region" description="Helical" evidence="1">
    <location>
        <begin position="92"/>
        <end position="110"/>
    </location>
</feature>
<dbReference type="RefSeq" id="WP_201430617.1">
    <property type="nucleotide sequence ID" value="NZ_JAEQBW010000002.1"/>
</dbReference>
<dbReference type="Proteomes" id="UP000611723">
    <property type="component" value="Unassembled WGS sequence"/>
</dbReference>